<sequence length="387" mass="42082">MPQLPSLETILGRSVPTVGVAIRRLPGGPLVWVWYAAEVDSGSRAEVPKWISRPQEVYLRGYLGFMGQDNAVMRWAMRWAFGSTRLPAVWEARPLTDDVRGVVVFSHGLGGNGTTYSLLCAALAAHGYLVVSVEHGDGSASVTIDAHGCIVPHRVPTAADSWEQKRAFRLAQLRQRCDEIGATLDWIREVAAGRQRAGELQPLFGAAVAADSVTLCGHSFGGATAALFVRSDAASAARIHRVVMLDPWLWPLLPTLRNQNACPGELLATPPSLIISNEHFLHALTEAEREALTAWDTPTKYYLVGAAHMLQSDVEQLLPRWLGRCLRLPVSTHSRIALRVQLEVVAAFLSDDTASVQRIVRRHPTLIRSLASAKWDAAAAAGVNHAA</sequence>
<keyword evidence="4" id="KW-0443">Lipid metabolism</keyword>
<dbReference type="PANTHER" id="PTHR10272">
    <property type="entry name" value="PLATELET-ACTIVATING FACTOR ACETYLHYDROLASE"/>
    <property type="match status" value="1"/>
</dbReference>
<accession>A0AAV9IT69</accession>
<keyword evidence="6" id="KW-1185">Reference proteome</keyword>
<dbReference type="GO" id="GO:0003847">
    <property type="term" value="F:1-alkyl-2-acetylglycerophosphocholine esterase activity"/>
    <property type="evidence" value="ECO:0007669"/>
    <property type="project" value="UniProtKB-EC"/>
</dbReference>
<dbReference type="PANTHER" id="PTHR10272:SF0">
    <property type="entry name" value="PLATELET-ACTIVATING FACTOR ACETYLHYDROLASE"/>
    <property type="match status" value="1"/>
</dbReference>
<reference evidence="5 6" key="1">
    <citation type="submission" date="2022-07" db="EMBL/GenBank/DDBJ databases">
        <title>Genome-wide signatures of adaptation to extreme environments.</title>
        <authorList>
            <person name="Cho C.H."/>
            <person name="Yoon H.S."/>
        </authorList>
    </citation>
    <scope>NUCLEOTIDE SEQUENCE [LARGE SCALE GENOMIC DNA]</scope>
    <source>
        <strain evidence="5 6">DBV 063 E5</strain>
    </source>
</reference>
<name>A0AAV9IT69_CYACA</name>
<evidence type="ECO:0000256" key="3">
    <source>
        <dbReference type="ARBA" id="ARBA00022963"/>
    </source>
</evidence>
<dbReference type="InterPro" id="IPR029058">
    <property type="entry name" value="AB_hydrolase_fold"/>
</dbReference>
<dbReference type="AlphaFoldDB" id="A0AAV9IT69"/>
<evidence type="ECO:0000313" key="5">
    <source>
        <dbReference type="EMBL" id="KAK4535490.1"/>
    </source>
</evidence>
<organism evidence="5 6">
    <name type="scientific">Cyanidium caldarium</name>
    <name type="common">Red alga</name>
    <dbReference type="NCBI Taxonomy" id="2771"/>
    <lineage>
        <taxon>Eukaryota</taxon>
        <taxon>Rhodophyta</taxon>
        <taxon>Bangiophyceae</taxon>
        <taxon>Cyanidiales</taxon>
        <taxon>Cyanidiaceae</taxon>
        <taxon>Cyanidium</taxon>
    </lineage>
</organism>
<evidence type="ECO:0000256" key="2">
    <source>
        <dbReference type="ARBA" id="ARBA00022801"/>
    </source>
</evidence>
<dbReference type="SUPFAM" id="SSF53474">
    <property type="entry name" value="alpha/beta-Hydrolases"/>
    <property type="match status" value="1"/>
</dbReference>
<keyword evidence="2" id="KW-0378">Hydrolase</keyword>
<gene>
    <name evidence="5" type="ORF">CDCA_CDCA05G1515</name>
</gene>
<evidence type="ECO:0000313" key="6">
    <source>
        <dbReference type="Proteomes" id="UP001301350"/>
    </source>
</evidence>
<dbReference type="Pfam" id="PF03403">
    <property type="entry name" value="PAF-AH_p_II"/>
    <property type="match status" value="1"/>
</dbReference>
<evidence type="ECO:0000256" key="4">
    <source>
        <dbReference type="ARBA" id="ARBA00023098"/>
    </source>
</evidence>
<dbReference type="Gene3D" id="3.40.50.1820">
    <property type="entry name" value="alpha/beta hydrolase"/>
    <property type="match status" value="1"/>
</dbReference>
<dbReference type="EC" id="3.1.1.47" evidence="1"/>
<dbReference type="EMBL" id="JANCYW010000005">
    <property type="protein sequence ID" value="KAK4535490.1"/>
    <property type="molecule type" value="Genomic_DNA"/>
</dbReference>
<dbReference type="Proteomes" id="UP001301350">
    <property type="component" value="Unassembled WGS sequence"/>
</dbReference>
<keyword evidence="3" id="KW-0442">Lipid degradation</keyword>
<protein>
    <recommendedName>
        <fullName evidence="1">1-alkyl-2-acetylglycerophosphocholine esterase</fullName>
        <ecNumber evidence="1">3.1.1.47</ecNumber>
    </recommendedName>
</protein>
<dbReference type="GO" id="GO:0016042">
    <property type="term" value="P:lipid catabolic process"/>
    <property type="evidence" value="ECO:0007669"/>
    <property type="project" value="UniProtKB-KW"/>
</dbReference>
<comment type="caution">
    <text evidence="5">The sequence shown here is derived from an EMBL/GenBank/DDBJ whole genome shotgun (WGS) entry which is preliminary data.</text>
</comment>
<evidence type="ECO:0000256" key="1">
    <source>
        <dbReference type="ARBA" id="ARBA00013201"/>
    </source>
</evidence>
<proteinExistence type="predicted"/>